<dbReference type="Gene3D" id="3.20.20.100">
    <property type="entry name" value="NADP-dependent oxidoreductase domain"/>
    <property type="match status" value="1"/>
</dbReference>
<sequence length="385" mass="41267">MNLASYRTLGRSGLVVSPLALGTMTFGAGRWGTDEAGSRAIFDAYVAAGGNFVDTADVYSAGESEKMLGRFLASNGHRERMVIATKSGFPRRQDTPLAGGNSARNIRDGIHGSLKRLGTDHIDLYWTHVWDQTTPPEEVLRALTDAVRRGDILYYGFSNAPAWYTAQIATLARVHGLPQPVGLQFSYSLIDRGVELDIVPAGQALGMGLVAWSPLGAGLLTGKYGREKMAKAGPQGSLPNRAGASRDGGSDGRLHGDNPVGGMLFTEENFRIVDELRAVALEIGRPMAQVALAWLVNRAGVSSVLIGASRAEQLLQNIASLDVEFSPEQQMRLDAAGKPPVLNPYFIFGLPRERIFGGHAVEAWPGVQMPTSLCAIPRGVASTRR</sequence>
<evidence type="ECO:0000256" key="1">
    <source>
        <dbReference type="ARBA" id="ARBA00023002"/>
    </source>
</evidence>
<dbReference type="Pfam" id="PF00248">
    <property type="entry name" value="Aldo_ket_red"/>
    <property type="match status" value="1"/>
</dbReference>
<proteinExistence type="predicted"/>
<dbReference type="Proteomes" id="UP001374803">
    <property type="component" value="Chromosome"/>
</dbReference>
<dbReference type="InterPro" id="IPR023210">
    <property type="entry name" value="NADP_OxRdtase_dom"/>
</dbReference>
<dbReference type="InterPro" id="IPR050523">
    <property type="entry name" value="AKR_Detox_Biosynth"/>
</dbReference>
<feature type="domain" description="NADP-dependent oxidoreductase" evidence="3">
    <location>
        <begin position="18"/>
        <end position="336"/>
    </location>
</feature>
<dbReference type="RefSeq" id="WP_394834987.1">
    <property type="nucleotide sequence ID" value="NZ_CP089929.1"/>
</dbReference>
<evidence type="ECO:0000313" key="5">
    <source>
        <dbReference type="Proteomes" id="UP001374803"/>
    </source>
</evidence>
<protein>
    <submittedName>
        <fullName evidence="4">Aldo/keto reductase</fullName>
    </submittedName>
</protein>
<dbReference type="InterPro" id="IPR036812">
    <property type="entry name" value="NAD(P)_OxRdtase_dom_sf"/>
</dbReference>
<feature type="region of interest" description="Disordered" evidence="2">
    <location>
        <begin position="230"/>
        <end position="258"/>
    </location>
</feature>
<name>A0ABZ2L3N5_9BACT</name>
<dbReference type="PANTHER" id="PTHR43364:SF4">
    <property type="entry name" value="NAD(P)-LINKED OXIDOREDUCTASE SUPERFAMILY PROTEIN"/>
    <property type="match status" value="1"/>
</dbReference>
<dbReference type="SUPFAM" id="SSF51430">
    <property type="entry name" value="NAD(P)-linked oxidoreductase"/>
    <property type="match status" value="1"/>
</dbReference>
<dbReference type="EMBL" id="CP089983">
    <property type="protein sequence ID" value="WXB05342.1"/>
    <property type="molecule type" value="Genomic_DNA"/>
</dbReference>
<organism evidence="4 5">
    <name type="scientific">Pendulispora rubella</name>
    <dbReference type="NCBI Taxonomy" id="2741070"/>
    <lineage>
        <taxon>Bacteria</taxon>
        <taxon>Pseudomonadati</taxon>
        <taxon>Myxococcota</taxon>
        <taxon>Myxococcia</taxon>
        <taxon>Myxococcales</taxon>
        <taxon>Sorangiineae</taxon>
        <taxon>Pendulisporaceae</taxon>
        <taxon>Pendulispora</taxon>
    </lineage>
</organism>
<keyword evidence="1" id="KW-0560">Oxidoreductase</keyword>
<dbReference type="CDD" id="cd19080">
    <property type="entry name" value="AKR_AKR9A_9B"/>
    <property type="match status" value="1"/>
</dbReference>
<gene>
    <name evidence="4" type="ORF">LVJ94_51655</name>
</gene>
<reference evidence="4" key="1">
    <citation type="submission" date="2021-12" db="EMBL/GenBank/DDBJ databases">
        <title>Discovery of the Pendulisporaceae a myxobacterial family with distinct sporulation behavior and unique specialized metabolism.</title>
        <authorList>
            <person name="Garcia R."/>
            <person name="Popoff A."/>
            <person name="Bader C.D."/>
            <person name="Loehr J."/>
            <person name="Walesch S."/>
            <person name="Walt C."/>
            <person name="Boldt J."/>
            <person name="Bunk B."/>
            <person name="Haeckl F.J.F.P.J."/>
            <person name="Gunesch A.P."/>
            <person name="Birkelbach J."/>
            <person name="Nuebel U."/>
            <person name="Pietschmann T."/>
            <person name="Bach T."/>
            <person name="Mueller R."/>
        </authorList>
    </citation>
    <scope>NUCLEOTIDE SEQUENCE</scope>
    <source>
        <strain evidence="4">MSr11367</strain>
    </source>
</reference>
<evidence type="ECO:0000256" key="2">
    <source>
        <dbReference type="SAM" id="MobiDB-lite"/>
    </source>
</evidence>
<evidence type="ECO:0000313" key="4">
    <source>
        <dbReference type="EMBL" id="WXB05342.1"/>
    </source>
</evidence>
<keyword evidence="5" id="KW-1185">Reference proteome</keyword>
<accession>A0ABZ2L3N5</accession>
<evidence type="ECO:0000259" key="3">
    <source>
        <dbReference type="Pfam" id="PF00248"/>
    </source>
</evidence>
<dbReference type="PANTHER" id="PTHR43364">
    <property type="entry name" value="NADH-SPECIFIC METHYLGLYOXAL REDUCTASE-RELATED"/>
    <property type="match status" value="1"/>
</dbReference>